<organism evidence="10">
    <name type="scientific">Trypanosoma congolense (strain IL3000)</name>
    <dbReference type="NCBI Taxonomy" id="1068625"/>
    <lineage>
        <taxon>Eukaryota</taxon>
        <taxon>Discoba</taxon>
        <taxon>Euglenozoa</taxon>
        <taxon>Kinetoplastea</taxon>
        <taxon>Metakinetoplastina</taxon>
        <taxon>Trypanosomatida</taxon>
        <taxon>Trypanosomatidae</taxon>
        <taxon>Trypanosoma</taxon>
        <taxon>Nannomonas</taxon>
    </lineage>
</organism>
<evidence type="ECO:0000313" key="10">
    <source>
        <dbReference type="EMBL" id="CCC92629.1"/>
    </source>
</evidence>
<keyword evidence="3 9" id="KW-0812">Transmembrane</keyword>
<evidence type="ECO:0000256" key="9">
    <source>
        <dbReference type="SAM" id="Phobius"/>
    </source>
</evidence>
<feature type="transmembrane region" description="Helical" evidence="9">
    <location>
        <begin position="71"/>
        <end position="93"/>
    </location>
</feature>
<dbReference type="InterPro" id="IPR048254">
    <property type="entry name" value="CDP_ALCOHOL_P_TRANSF_CS"/>
</dbReference>
<keyword evidence="2 8" id="KW-0808">Transferase</keyword>
<dbReference type="InterPro" id="IPR000462">
    <property type="entry name" value="CDP-OH_P_trans"/>
</dbReference>
<keyword evidence="5" id="KW-0443">Lipid metabolism</keyword>
<dbReference type="EMBL" id="HE575322">
    <property type="protein sequence ID" value="CCC92629.1"/>
    <property type="molecule type" value="Genomic_DNA"/>
</dbReference>
<evidence type="ECO:0000256" key="7">
    <source>
        <dbReference type="ARBA" id="ARBA00023264"/>
    </source>
</evidence>
<evidence type="ECO:0000256" key="3">
    <source>
        <dbReference type="ARBA" id="ARBA00022692"/>
    </source>
</evidence>
<dbReference type="PANTHER" id="PTHR15362:SF4">
    <property type="entry name" value="CDP-DIACYLGLYCEROL--INOSITOL 3-PHOSPHATIDYLTRANSFERASE"/>
    <property type="match status" value="1"/>
</dbReference>
<sequence length="187" mass="20750">MAAAEVGSPRDVFLFYPNLIGYLRVFLALTSFCILGRLPVLFLLCYTVSFVLDAVDGVVARRLGQCSQFGAVLDMVTDRASTVGLLIALVHVLQPLPGWGATLFAFLAFLDISSHFCRMYVSLSTGCNSHKDVSTSSFALMRFFTRTVLSCVRCVWGRNSSTLFYIRVVCMDTRGMPSRRCLFSLHC</sequence>
<evidence type="ECO:0000256" key="6">
    <source>
        <dbReference type="ARBA" id="ARBA00023136"/>
    </source>
</evidence>
<gene>
    <name evidence="10" type="ORF">TCIL3000_9_220</name>
</gene>
<protein>
    <submittedName>
        <fullName evidence="10">Uncharacterized protein TCIL3000_9_220</fullName>
    </submittedName>
</protein>
<accession>G0UTB5</accession>
<evidence type="ECO:0000256" key="4">
    <source>
        <dbReference type="ARBA" id="ARBA00022989"/>
    </source>
</evidence>
<feature type="transmembrane region" description="Helical" evidence="9">
    <location>
        <begin position="38"/>
        <end position="59"/>
    </location>
</feature>
<dbReference type="AlphaFoldDB" id="G0UTB5"/>
<keyword evidence="4 9" id="KW-1133">Transmembrane helix</keyword>
<dbReference type="GO" id="GO:0003881">
    <property type="term" value="F:CDP-diacylglycerol-inositol 3-phosphatidyltransferase activity"/>
    <property type="evidence" value="ECO:0007669"/>
    <property type="project" value="TreeGrafter"/>
</dbReference>
<evidence type="ECO:0000256" key="2">
    <source>
        <dbReference type="ARBA" id="ARBA00022679"/>
    </source>
</evidence>
<dbReference type="GO" id="GO:0005794">
    <property type="term" value="C:Golgi apparatus"/>
    <property type="evidence" value="ECO:0007669"/>
    <property type="project" value="TreeGrafter"/>
</dbReference>
<feature type="transmembrane region" description="Helical" evidence="9">
    <location>
        <begin position="12"/>
        <end position="32"/>
    </location>
</feature>
<evidence type="ECO:0000256" key="5">
    <source>
        <dbReference type="ARBA" id="ARBA00023098"/>
    </source>
</evidence>
<dbReference type="InterPro" id="IPR043130">
    <property type="entry name" value="CDP-OH_PTrfase_TM_dom"/>
</dbReference>
<name>G0UTB5_TRYCI</name>
<reference evidence="10" key="1">
    <citation type="journal article" date="2012" name="Proc. Natl. Acad. Sci. U.S.A.">
        <title>Antigenic diversity is generated by distinct evolutionary mechanisms in African trypanosome species.</title>
        <authorList>
            <person name="Jackson A.P."/>
            <person name="Berry A."/>
            <person name="Aslett M."/>
            <person name="Allison H.C."/>
            <person name="Burton P."/>
            <person name="Vavrova-Anderson J."/>
            <person name="Brown R."/>
            <person name="Browne H."/>
            <person name="Corton N."/>
            <person name="Hauser H."/>
            <person name="Gamble J."/>
            <person name="Gilderthorp R."/>
            <person name="Marcello L."/>
            <person name="McQuillan J."/>
            <person name="Otto T.D."/>
            <person name="Quail M.A."/>
            <person name="Sanders M.J."/>
            <person name="van Tonder A."/>
            <person name="Ginger M.L."/>
            <person name="Field M.C."/>
            <person name="Barry J.D."/>
            <person name="Hertz-Fowler C."/>
            <person name="Berriman M."/>
        </authorList>
    </citation>
    <scope>NUCLEOTIDE SEQUENCE</scope>
    <source>
        <strain evidence="10">IL3000</strain>
    </source>
</reference>
<keyword evidence="6 9" id="KW-0472">Membrane</keyword>
<dbReference type="GO" id="GO:0006661">
    <property type="term" value="P:phosphatidylinositol biosynthetic process"/>
    <property type="evidence" value="ECO:0007669"/>
    <property type="project" value="TreeGrafter"/>
</dbReference>
<keyword evidence="7" id="KW-1208">Phospholipid metabolism</keyword>
<comment type="subcellular location">
    <subcellularLocation>
        <location evidence="1">Membrane</location>
        <topology evidence="1">Multi-pass membrane protein</topology>
    </subcellularLocation>
</comment>
<dbReference type="VEuPathDB" id="TriTrypDB:TcIL3000_9_220"/>
<evidence type="ECO:0000256" key="8">
    <source>
        <dbReference type="RuleBase" id="RU003750"/>
    </source>
</evidence>
<dbReference type="PANTHER" id="PTHR15362">
    <property type="entry name" value="PHOSPHATIDYLINOSITOL SYNTHASE"/>
    <property type="match status" value="1"/>
</dbReference>
<dbReference type="PROSITE" id="PS00379">
    <property type="entry name" value="CDP_ALCOHOL_P_TRANSF"/>
    <property type="match status" value="1"/>
</dbReference>
<comment type="similarity">
    <text evidence="8">Belongs to the CDP-alcohol phosphatidyltransferase class-I family.</text>
</comment>
<proteinExistence type="inferred from homology"/>
<dbReference type="Pfam" id="PF01066">
    <property type="entry name" value="CDP-OH_P_transf"/>
    <property type="match status" value="1"/>
</dbReference>
<dbReference type="Gene3D" id="1.20.120.1760">
    <property type="match status" value="1"/>
</dbReference>
<evidence type="ECO:0000256" key="1">
    <source>
        <dbReference type="ARBA" id="ARBA00004141"/>
    </source>
</evidence>
<dbReference type="GO" id="GO:0016020">
    <property type="term" value="C:membrane"/>
    <property type="evidence" value="ECO:0007669"/>
    <property type="project" value="UniProtKB-SubCell"/>
</dbReference>